<evidence type="ECO:0000256" key="2">
    <source>
        <dbReference type="ARBA" id="ARBA00022475"/>
    </source>
</evidence>
<feature type="transmembrane region" description="Helical" evidence="6">
    <location>
        <begin position="42"/>
        <end position="63"/>
    </location>
</feature>
<organism evidence="7 8">
    <name type="scientific">Breznakia pachnodae</name>
    <dbReference type="NCBI Taxonomy" id="265178"/>
    <lineage>
        <taxon>Bacteria</taxon>
        <taxon>Bacillati</taxon>
        <taxon>Bacillota</taxon>
        <taxon>Erysipelotrichia</taxon>
        <taxon>Erysipelotrichales</taxon>
        <taxon>Erysipelotrichaceae</taxon>
        <taxon>Breznakia</taxon>
    </lineage>
</organism>
<dbReference type="Proteomes" id="UP001230220">
    <property type="component" value="Unassembled WGS sequence"/>
</dbReference>
<evidence type="ECO:0000256" key="6">
    <source>
        <dbReference type="SAM" id="Phobius"/>
    </source>
</evidence>
<evidence type="ECO:0000256" key="5">
    <source>
        <dbReference type="ARBA" id="ARBA00023136"/>
    </source>
</evidence>
<proteinExistence type="predicted"/>
<feature type="transmembrane region" description="Helical" evidence="6">
    <location>
        <begin position="261"/>
        <end position="282"/>
    </location>
</feature>
<keyword evidence="4 6" id="KW-1133">Transmembrane helix</keyword>
<feature type="transmembrane region" description="Helical" evidence="6">
    <location>
        <begin position="143"/>
        <end position="161"/>
    </location>
</feature>
<dbReference type="PANTHER" id="PTHR23513">
    <property type="entry name" value="INTEGRAL MEMBRANE EFFLUX PROTEIN-RELATED"/>
    <property type="match status" value="1"/>
</dbReference>
<dbReference type="PANTHER" id="PTHR23513:SF6">
    <property type="entry name" value="MAJOR FACILITATOR SUPERFAMILY ASSOCIATED DOMAIN-CONTAINING PROTEIN"/>
    <property type="match status" value="1"/>
</dbReference>
<keyword evidence="2" id="KW-1003">Cell membrane</keyword>
<feature type="transmembrane region" description="Helical" evidence="6">
    <location>
        <begin position="377"/>
        <end position="397"/>
    </location>
</feature>
<dbReference type="EMBL" id="JAUSUR010000004">
    <property type="protein sequence ID" value="MDQ0361751.1"/>
    <property type="molecule type" value="Genomic_DNA"/>
</dbReference>
<keyword evidence="8" id="KW-1185">Reference proteome</keyword>
<dbReference type="SUPFAM" id="SSF103473">
    <property type="entry name" value="MFS general substrate transporter"/>
    <property type="match status" value="1"/>
</dbReference>
<keyword evidence="5 6" id="KW-0472">Membrane</keyword>
<comment type="subcellular location">
    <subcellularLocation>
        <location evidence="1">Cell membrane</location>
        <topology evidence="1">Multi-pass membrane protein</topology>
    </subcellularLocation>
</comment>
<feature type="transmembrane region" description="Helical" evidence="6">
    <location>
        <begin position="229"/>
        <end position="249"/>
    </location>
</feature>
<feature type="transmembrane region" description="Helical" evidence="6">
    <location>
        <begin position="75"/>
        <end position="95"/>
    </location>
</feature>
<evidence type="ECO:0000313" key="8">
    <source>
        <dbReference type="Proteomes" id="UP001230220"/>
    </source>
</evidence>
<sequence>MKTNLWTKNFIYCFIGTIMSAMGGIGLNIALSVYIYQQTGSTALSGTFAAVSMIPNFIFPLLIGPFIDRRHPLKILVANEVFLGVFYFIIAFATNALPFSYVFYLALTLMISSFGIISELAYQSVIPHIMSKENYSRGNAMLNIIYPMAQVVVTPVALLLFNRFGVSLIFLLYGGLSLIDAFMESRISFDYMVDKEVTSIGEQTRIRQHMIDIKEGFQYFLREPAIRSVFLYFGISGLAVGITVLWYPYFMSTPGLGDDKYALLTSMNGAGYVVGGLMHYFIKIPPNRKFQIAVVVYLAFSFIEGTFFFVPFIFMALGRFTLGVLGMNSANIRVSALQAYVPNNLRAKTNALFSVLQSLSIMVGQISVGWLGEFLPYWLISIILQVFGVIAVFVFILPKRNKVKEFYNYSYEDN</sequence>
<feature type="transmembrane region" description="Helical" evidence="6">
    <location>
        <begin position="12"/>
        <end position="36"/>
    </location>
</feature>
<dbReference type="Pfam" id="PF07690">
    <property type="entry name" value="MFS_1"/>
    <property type="match status" value="1"/>
</dbReference>
<dbReference type="Gene3D" id="1.20.1250.20">
    <property type="entry name" value="MFS general substrate transporter like domains"/>
    <property type="match status" value="1"/>
</dbReference>
<evidence type="ECO:0000256" key="1">
    <source>
        <dbReference type="ARBA" id="ARBA00004651"/>
    </source>
</evidence>
<feature type="transmembrane region" description="Helical" evidence="6">
    <location>
        <begin position="101"/>
        <end position="122"/>
    </location>
</feature>
<feature type="transmembrane region" description="Helical" evidence="6">
    <location>
        <begin position="294"/>
        <end position="314"/>
    </location>
</feature>
<accession>A0ABU0E4K2</accession>
<dbReference type="RefSeq" id="WP_307408752.1">
    <property type="nucleotide sequence ID" value="NZ_JAUSUR010000004.1"/>
</dbReference>
<evidence type="ECO:0000256" key="3">
    <source>
        <dbReference type="ARBA" id="ARBA00022692"/>
    </source>
</evidence>
<reference evidence="7 8" key="1">
    <citation type="submission" date="2023-07" db="EMBL/GenBank/DDBJ databases">
        <title>Genomic Encyclopedia of Type Strains, Phase IV (KMG-IV): sequencing the most valuable type-strain genomes for metagenomic binning, comparative biology and taxonomic classification.</title>
        <authorList>
            <person name="Goeker M."/>
        </authorList>
    </citation>
    <scope>NUCLEOTIDE SEQUENCE [LARGE SCALE GENOMIC DNA]</scope>
    <source>
        <strain evidence="7 8">DSM 16784</strain>
    </source>
</reference>
<name>A0ABU0E4K2_9FIRM</name>
<feature type="transmembrane region" description="Helical" evidence="6">
    <location>
        <begin position="167"/>
        <end position="183"/>
    </location>
</feature>
<keyword evidence="3 6" id="KW-0812">Transmembrane</keyword>
<dbReference type="CDD" id="cd06173">
    <property type="entry name" value="MFS_MefA_like"/>
    <property type="match status" value="1"/>
</dbReference>
<comment type="caution">
    <text evidence="7">The sequence shown here is derived from an EMBL/GenBank/DDBJ whole genome shotgun (WGS) entry which is preliminary data.</text>
</comment>
<evidence type="ECO:0000313" key="7">
    <source>
        <dbReference type="EMBL" id="MDQ0361751.1"/>
    </source>
</evidence>
<gene>
    <name evidence="7" type="ORF">J2S15_002501</name>
</gene>
<evidence type="ECO:0000256" key="4">
    <source>
        <dbReference type="ARBA" id="ARBA00022989"/>
    </source>
</evidence>
<dbReference type="InterPro" id="IPR011701">
    <property type="entry name" value="MFS"/>
</dbReference>
<dbReference type="InterPro" id="IPR036259">
    <property type="entry name" value="MFS_trans_sf"/>
</dbReference>
<protein>
    <submittedName>
        <fullName evidence="7">MFS family permease</fullName>
    </submittedName>
</protein>